<accession>A0A8S0PYL9</accession>
<keyword evidence="3" id="KW-1185">Reference proteome</keyword>
<evidence type="ECO:0000256" key="1">
    <source>
        <dbReference type="SAM" id="Phobius"/>
    </source>
</evidence>
<dbReference type="AlphaFoldDB" id="A0A8S0PYL9"/>
<reference evidence="2 3" key="1">
    <citation type="submission" date="2019-12" db="EMBL/GenBank/DDBJ databases">
        <authorList>
            <person name="Alioto T."/>
            <person name="Alioto T."/>
            <person name="Gomez Garrido J."/>
        </authorList>
    </citation>
    <scope>NUCLEOTIDE SEQUENCE [LARGE SCALE GENOMIC DNA]</scope>
</reference>
<feature type="non-terminal residue" evidence="2">
    <location>
        <position position="185"/>
    </location>
</feature>
<sequence length="185" mass="21398">PPKPVTHTNALNAGEVGDWNWPTRDASMKWGAGEGDDSVFWFWMKMMVGATAGVGVALQIFGNETANWREINLTAKYGEVFPDLHEKLNKFEKERKKNLMERGLFLWLDVWNFFLPMSIVSFKAIVILRVLLDIFMVCFNQLAQLLWQLVSPSEPGEQPFCWLVLSGILRFQLYFQVEEQLVQPR</sequence>
<dbReference type="EMBL" id="CACTIH010000379">
    <property type="protein sequence ID" value="CAA2960259.1"/>
    <property type="molecule type" value="Genomic_DNA"/>
</dbReference>
<gene>
    <name evidence="2" type="ORF">OLEA9_A077718</name>
</gene>
<comment type="caution">
    <text evidence="2">The sequence shown here is derived from an EMBL/GenBank/DDBJ whole genome shotgun (WGS) entry which is preliminary data.</text>
</comment>
<dbReference type="Proteomes" id="UP000594638">
    <property type="component" value="Unassembled WGS sequence"/>
</dbReference>
<name>A0A8S0PYL9_OLEEU</name>
<evidence type="ECO:0000313" key="2">
    <source>
        <dbReference type="EMBL" id="CAA2960259.1"/>
    </source>
</evidence>
<protein>
    <submittedName>
        <fullName evidence="2">Uncharacterized protein</fullName>
    </submittedName>
</protein>
<feature type="transmembrane region" description="Helical" evidence="1">
    <location>
        <begin position="40"/>
        <end position="61"/>
    </location>
</feature>
<evidence type="ECO:0000313" key="3">
    <source>
        <dbReference type="Proteomes" id="UP000594638"/>
    </source>
</evidence>
<keyword evidence="1" id="KW-0812">Transmembrane</keyword>
<keyword evidence="1" id="KW-1133">Transmembrane helix</keyword>
<feature type="transmembrane region" description="Helical" evidence="1">
    <location>
        <begin position="103"/>
        <end position="120"/>
    </location>
</feature>
<proteinExistence type="predicted"/>
<keyword evidence="1" id="KW-0472">Membrane</keyword>
<dbReference type="Gramene" id="OE9A077718T1">
    <property type="protein sequence ID" value="OE9A077718C1"/>
    <property type="gene ID" value="OE9A077718"/>
</dbReference>
<organism evidence="2 3">
    <name type="scientific">Olea europaea subsp. europaea</name>
    <dbReference type="NCBI Taxonomy" id="158383"/>
    <lineage>
        <taxon>Eukaryota</taxon>
        <taxon>Viridiplantae</taxon>
        <taxon>Streptophyta</taxon>
        <taxon>Embryophyta</taxon>
        <taxon>Tracheophyta</taxon>
        <taxon>Spermatophyta</taxon>
        <taxon>Magnoliopsida</taxon>
        <taxon>eudicotyledons</taxon>
        <taxon>Gunneridae</taxon>
        <taxon>Pentapetalae</taxon>
        <taxon>asterids</taxon>
        <taxon>lamiids</taxon>
        <taxon>Lamiales</taxon>
        <taxon>Oleaceae</taxon>
        <taxon>Oleeae</taxon>
        <taxon>Olea</taxon>
    </lineage>
</organism>